<dbReference type="Proteomes" id="UP000887579">
    <property type="component" value="Unplaced"/>
</dbReference>
<sequence length="378" mass="43323">MKVIEYSDEEADSFADDSYDPLFLVKGVEQSVDDMKEIANLRKKDVEMFVKLDSDLLAFGNSYNFNSFEMSSIVDAKKEAFDQIADVIPKYPDSDLYLIGSSKSGLGDLNLVIDLCWVIPDPVYLPSNYLGIAKKKLMDNLVCLKDDEVRAIKTRIPFLSFKVLVRGYCFSVNLSVNNTNAIYNTHLLYHYAKFDKRLAPLVKFLTYWGKKIGIINSFDGFLNRYTVTLMVVHYFQCGVSPPILPNLIFLYPEYFYGDGDVSELDYEVEFDGKVFEDRMGLTVEKNYAPLGDLLIGFFWYFKNFQFDSHGIYFKMACCGEKKTSDKFFIEDIYDDFSACRISSLDKLERIKSAFHQAASVLSAEPVLKNLLDMEKSIL</sequence>
<organism evidence="1 2">
    <name type="scientific">Panagrolaimus sp. ES5</name>
    <dbReference type="NCBI Taxonomy" id="591445"/>
    <lineage>
        <taxon>Eukaryota</taxon>
        <taxon>Metazoa</taxon>
        <taxon>Ecdysozoa</taxon>
        <taxon>Nematoda</taxon>
        <taxon>Chromadorea</taxon>
        <taxon>Rhabditida</taxon>
        <taxon>Tylenchina</taxon>
        <taxon>Panagrolaimomorpha</taxon>
        <taxon>Panagrolaimoidea</taxon>
        <taxon>Panagrolaimidae</taxon>
        <taxon>Panagrolaimus</taxon>
    </lineage>
</organism>
<reference evidence="2" key="1">
    <citation type="submission" date="2022-11" db="UniProtKB">
        <authorList>
            <consortium name="WormBaseParasite"/>
        </authorList>
    </citation>
    <scope>IDENTIFICATION</scope>
</reference>
<evidence type="ECO:0000313" key="2">
    <source>
        <dbReference type="WBParaSite" id="ES5_v2.g20353.t1"/>
    </source>
</evidence>
<name>A0AC34FSL7_9BILA</name>
<accession>A0AC34FSL7</accession>
<dbReference type="WBParaSite" id="ES5_v2.g20353.t1">
    <property type="protein sequence ID" value="ES5_v2.g20353.t1"/>
    <property type="gene ID" value="ES5_v2.g20353"/>
</dbReference>
<evidence type="ECO:0000313" key="1">
    <source>
        <dbReference type="Proteomes" id="UP000887579"/>
    </source>
</evidence>
<proteinExistence type="predicted"/>
<protein>
    <submittedName>
        <fullName evidence="2">PAP-associated domain-containing protein</fullName>
    </submittedName>
</protein>